<dbReference type="AlphaFoldDB" id="A0A097AQR4"/>
<evidence type="ECO:0000313" key="1">
    <source>
        <dbReference type="EMBL" id="AIS52143.1"/>
    </source>
</evidence>
<evidence type="ECO:0000313" key="2">
    <source>
        <dbReference type="Proteomes" id="UP000029669"/>
    </source>
</evidence>
<proteinExistence type="predicted"/>
<accession>A0A097AQR4</accession>
<organism evidence="1 2">
    <name type="scientific">Thermoanaerobacter kivui</name>
    <name type="common">Acetogenium kivui</name>
    <dbReference type="NCBI Taxonomy" id="2325"/>
    <lineage>
        <taxon>Bacteria</taxon>
        <taxon>Bacillati</taxon>
        <taxon>Bacillota</taxon>
        <taxon>Clostridia</taxon>
        <taxon>Thermoanaerobacterales</taxon>
        <taxon>Thermoanaerobacteraceae</taxon>
        <taxon>Thermoanaerobacter</taxon>
    </lineage>
</organism>
<name>A0A097AQR4_THEKI</name>
<dbReference type="HOGENOM" id="CLU_3158811_0_0_9"/>
<sequence>MEKAEEMLTCPRWRLPREIRASNGQGFKHCYRGNKKKGKNFKIVGGNL</sequence>
<dbReference type="EMBL" id="CP009170">
    <property type="protein sequence ID" value="AIS52143.1"/>
    <property type="molecule type" value="Genomic_DNA"/>
</dbReference>
<reference evidence="2" key="1">
    <citation type="journal article" date="2015" name="Genome Announc.">
        <title>Whole-Genome Sequences of 80 Environmental and Clinical Isolates of Burkholderia pseudomallei.</title>
        <authorList>
            <person name="Johnson S.L."/>
            <person name="Baker A.L."/>
            <person name="Chain P.S."/>
            <person name="Currie B.J."/>
            <person name="Daligault H.E."/>
            <person name="Davenport K.W."/>
            <person name="Davis C.B."/>
            <person name="Inglis T.J."/>
            <person name="Kaestli M."/>
            <person name="Koren S."/>
            <person name="Mayo M."/>
            <person name="Merritt A.J."/>
            <person name="Price E.P."/>
            <person name="Sarovich D.S."/>
            <person name="Warner J."/>
            <person name="Rosovitz M.J."/>
        </authorList>
    </citation>
    <scope>NUCLEOTIDE SEQUENCE [LARGE SCALE GENOMIC DNA]</scope>
    <source>
        <strain evidence="2">DSM 2030</strain>
    </source>
</reference>
<keyword evidence="2" id="KW-1185">Reference proteome</keyword>
<gene>
    <name evidence="1" type="ORF">TKV_c09660</name>
</gene>
<dbReference type="STRING" id="2325.TKV_c09660"/>
<dbReference type="KEGG" id="tki:TKV_c09660"/>
<dbReference type="Proteomes" id="UP000029669">
    <property type="component" value="Chromosome"/>
</dbReference>
<protein>
    <submittedName>
        <fullName evidence="1">Uncharacterized protein</fullName>
    </submittedName>
</protein>